<proteinExistence type="predicted"/>
<evidence type="ECO:0000313" key="1">
    <source>
        <dbReference type="EMBL" id="KIL21837.1"/>
    </source>
</evidence>
<accession>A0AB34QYN4</accession>
<sequence length="46" mass="5442">MCSRTIPLPVYTLTKQTDQTVYLLCFMLRDLVDKCSWRMPLSFKTP</sequence>
<gene>
    <name evidence="1" type="ORF">B4127_1088</name>
</gene>
<dbReference type="Proteomes" id="UP000031978">
    <property type="component" value="Unassembled WGS sequence"/>
</dbReference>
<dbReference type="AlphaFoldDB" id="A0AB34QYN4"/>
<dbReference type="EMBL" id="JXCL01000012">
    <property type="protein sequence ID" value="KIL21837.1"/>
    <property type="molecule type" value="Genomic_DNA"/>
</dbReference>
<evidence type="ECO:0000313" key="2">
    <source>
        <dbReference type="Proteomes" id="UP000031978"/>
    </source>
</evidence>
<protein>
    <submittedName>
        <fullName evidence="1">Uncharacterized protein</fullName>
    </submittedName>
</protein>
<name>A0AB34QYN4_BACPU</name>
<reference evidence="1 2" key="1">
    <citation type="submission" date="2014-12" db="EMBL/GenBank/DDBJ databases">
        <title>Draft Genome Sequences of Five Spore-Forming Food Isolates of Bacillus pumilus.</title>
        <authorList>
            <person name="de Jong A."/>
            <person name="van Heel A.J."/>
            <person name="Montalban-Lopez M."/>
            <person name="Krawczyk A.O."/>
            <person name="Berendsen E.M."/>
            <person name="Wells-Bennik M."/>
            <person name="Kuipers O.P."/>
        </authorList>
    </citation>
    <scope>NUCLEOTIDE SEQUENCE [LARGE SCALE GENOMIC DNA]</scope>
    <source>
        <strain evidence="1 2">B4127</strain>
    </source>
</reference>
<organism evidence="1 2">
    <name type="scientific">Bacillus pumilus</name>
    <name type="common">Bacillus mesentericus</name>
    <dbReference type="NCBI Taxonomy" id="1408"/>
    <lineage>
        <taxon>Bacteria</taxon>
        <taxon>Bacillati</taxon>
        <taxon>Bacillota</taxon>
        <taxon>Bacilli</taxon>
        <taxon>Bacillales</taxon>
        <taxon>Bacillaceae</taxon>
        <taxon>Bacillus</taxon>
    </lineage>
</organism>
<comment type="caution">
    <text evidence="1">The sequence shown here is derived from an EMBL/GenBank/DDBJ whole genome shotgun (WGS) entry which is preliminary data.</text>
</comment>